<dbReference type="Pfam" id="PF05013">
    <property type="entry name" value="FGase"/>
    <property type="match status" value="1"/>
</dbReference>
<evidence type="ECO:0000313" key="1">
    <source>
        <dbReference type="EMBL" id="MBF0883882.1"/>
    </source>
</evidence>
<dbReference type="Gene3D" id="3.40.630.40">
    <property type="entry name" value="Zn-dependent exopeptidases"/>
    <property type="match status" value="1"/>
</dbReference>
<accession>A0ABR9YQQ7</accession>
<sequence>MILRAVLDRSENSGAEAVEIVNPSGKSPYVLLCEHASSSIPSSYANLGLSVEERLRHIAWDIGARAVAVELSRQLDAVLILGTVSRLVIDLNRPLHSSSSIPTVSELTVIPGNKDLSDIERQERQRRWFHPFHDAVTRILDQRQAVKEPTLLLGIHSFTAVFKGEQRLWPAGILFDKATVYAEAFIKALHEASGDPVVGNFPYVIEFDEDYAVPVHGDGRDIPACLVEIRQDLLTEKHQTYRWASFLAQAALKVQGQLLC</sequence>
<keyword evidence="2" id="KW-1185">Reference proteome</keyword>
<dbReference type="Proteomes" id="UP000644588">
    <property type="component" value="Unassembled WGS sequence"/>
</dbReference>
<reference evidence="1" key="2">
    <citation type="submission" date="2020-11" db="EMBL/GenBank/DDBJ databases">
        <title>Description of novel Gluconobacter species.</title>
        <authorList>
            <person name="Cleenwerck I."/>
            <person name="Cnockaert M."/>
            <person name="Borremans W."/>
            <person name="Wieme A.D."/>
            <person name="De Vuyst L."/>
            <person name="Vandamme P."/>
        </authorList>
    </citation>
    <scope>NUCLEOTIDE SEQUENCE</scope>
    <source>
        <strain evidence="1">R-71646</strain>
    </source>
</reference>
<dbReference type="InterPro" id="IPR007709">
    <property type="entry name" value="N-FG_amidohydro"/>
</dbReference>
<dbReference type="RefSeq" id="WP_194265551.1">
    <property type="nucleotide sequence ID" value="NZ_JABCQF010000015.1"/>
</dbReference>
<dbReference type="InterPro" id="IPR011227">
    <property type="entry name" value="UCP029730"/>
</dbReference>
<dbReference type="SUPFAM" id="SSF53187">
    <property type="entry name" value="Zn-dependent exopeptidases"/>
    <property type="match status" value="1"/>
</dbReference>
<gene>
    <name evidence="1" type="ORF">HKD31_14210</name>
</gene>
<dbReference type="PIRSF" id="PIRSF029730">
    <property type="entry name" value="UCP029730"/>
    <property type="match status" value="1"/>
</dbReference>
<proteinExistence type="predicted"/>
<organism evidence="1 2">
    <name type="scientific">Gluconobacter potus</name>
    <dbReference type="NCBI Taxonomy" id="2724927"/>
    <lineage>
        <taxon>Bacteria</taxon>
        <taxon>Pseudomonadati</taxon>
        <taxon>Pseudomonadota</taxon>
        <taxon>Alphaproteobacteria</taxon>
        <taxon>Acetobacterales</taxon>
        <taxon>Acetobacteraceae</taxon>
        <taxon>Gluconobacter</taxon>
    </lineage>
</organism>
<reference evidence="1" key="1">
    <citation type="submission" date="2020-04" db="EMBL/GenBank/DDBJ databases">
        <authorList>
            <person name="Sombolestani A."/>
        </authorList>
    </citation>
    <scope>NUCLEOTIDE SEQUENCE</scope>
    <source>
        <strain evidence="1">R-71646</strain>
    </source>
</reference>
<dbReference type="EMBL" id="JABCQF010000015">
    <property type="protein sequence ID" value="MBF0883882.1"/>
    <property type="molecule type" value="Genomic_DNA"/>
</dbReference>
<evidence type="ECO:0000313" key="2">
    <source>
        <dbReference type="Proteomes" id="UP000644588"/>
    </source>
</evidence>
<name>A0ABR9YQQ7_9PROT</name>
<comment type="caution">
    <text evidence="1">The sequence shown here is derived from an EMBL/GenBank/DDBJ whole genome shotgun (WGS) entry which is preliminary data.</text>
</comment>
<protein>
    <submittedName>
        <fullName evidence="1">N-formylglutamate amidohydrolase</fullName>
    </submittedName>
</protein>